<keyword evidence="4" id="KW-0564">Palmitate</keyword>
<comment type="similarity">
    <text evidence="4">Belongs to the BamB family.</text>
</comment>
<keyword evidence="1 4" id="KW-0732">Signal</keyword>
<evidence type="ECO:0000256" key="3">
    <source>
        <dbReference type="ARBA" id="ARBA00023237"/>
    </source>
</evidence>
<dbReference type="GO" id="GO:0051205">
    <property type="term" value="P:protein insertion into membrane"/>
    <property type="evidence" value="ECO:0007669"/>
    <property type="project" value="UniProtKB-UniRule"/>
</dbReference>
<dbReference type="AlphaFoldDB" id="A0A1F6T0S2"/>
<evidence type="ECO:0000256" key="2">
    <source>
        <dbReference type="ARBA" id="ARBA00023136"/>
    </source>
</evidence>
<comment type="subcellular location">
    <subcellularLocation>
        <location evidence="4">Cell outer membrane</location>
        <topology evidence="4">Lipid-anchor</topology>
    </subcellularLocation>
</comment>
<feature type="domain" description="Pyrrolo-quinoline quinone repeat" evidence="5">
    <location>
        <begin position="73"/>
        <end position="305"/>
    </location>
</feature>
<protein>
    <recommendedName>
        <fullName evidence="4">Outer membrane protein assembly factor BamB</fullName>
    </recommendedName>
</protein>
<sequence>MRHAALTVMLALFLSACGGSKIVREPPAPLPDFTPQAQIQELWSAGVGATVAKLPLRLVPYFDGNAIYAADARGRVSAISTDGGRRLWETNLNATVTGATGVGDGLVVVGTQKGQVIALNKEDGKQAWSATVTSTVMSPPVVLAGVVVVQTVDGKLSGLALADGKRLWVYERSEPALSLLGTSAPVVVDEFVLSGFASGKIVALNIKDGRLMWEFTVSHPRGRNEIERMVDVDAPLLIVRDTLYAASYQGKIVAVDMRAGGRLLWTRDASTFTGMDAGRGNIYLSDAKGHVLALDQATGASVWKQDKLHGRSLSAPTYIDGYVVVGDYQGYLHWLSAEDGRFVARYRVGSDAVTARALPGAQTLYVLNQGGSLAALAVRSR</sequence>
<dbReference type="PROSITE" id="PS51257">
    <property type="entry name" value="PROKAR_LIPOPROTEIN"/>
    <property type="match status" value="1"/>
</dbReference>
<proteinExistence type="inferred from homology"/>
<dbReference type="InterPro" id="IPR011047">
    <property type="entry name" value="Quinoprotein_ADH-like_sf"/>
</dbReference>
<dbReference type="InterPro" id="IPR015943">
    <property type="entry name" value="WD40/YVTN_repeat-like_dom_sf"/>
</dbReference>
<evidence type="ECO:0000313" key="6">
    <source>
        <dbReference type="EMBL" id="OGI38566.1"/>
    </source>
</evidence>
<dbReference type="InterPro" id="IPR017687">
    <property type="entry name" value="BamB"/>
</dbReference>
<organism evidence="6 7">
    <name type="scientific">Candidatus Muproteobacteria bacterium RBG_16_64_10</name>
    <dbReference type="NCBI Taxonomy" id="1817757"/>
    <lineage>
        <taxon>Bacteria</taxon>
        <taxon>Pseudomonadati</taxon>
        <taxon>Pseudomonadota</taxon>
        <taxon>Candidatus Muproteobacteria</taxon>
    </lineage>
</organism>
<dbReference type="GO" id="GO:0009279">
    <property type="term" value="C:cell outer membrane"/>
    <property type="evidence" value="ECO:0007669"/>
    <property type="project" value="UniProtKB-SubCell"/>
</dbReference>
<comment type="function">
    <text evidence="4">Part of the outer membrane protein assembly complex, which is involved in assembly and insertion of beta-barrel proteins into the outer membrane.</text>
</comment>
<keyword evidence="2 4" id="KW-0472">Membrane</keyword>
<reference evidence="6 7" key="1">
    <citation type="journal article" date="2016" name="Nat. Commun.">
        <title>Thousands of microbial genomes shed light on interconnected biogeochemical processes in an aquifer system.</title>
        <authorList>
            <person name="Anantharaman K."/>
            <person name="Brown C.T."/>
            <person name="Hug L.A."/>
            <person name="Sharon I."/>
            <person name="Castelle C.J."/>
            <person name="Probst A.J."/>
            <person name="Thomas B.C."/>
            <person name="Singh A."/>
            <person name="Wilkins M.J."/>
            <person name="Karaoz U."/>
            <person name="Brodie E.L."/>
            <person name="Williams K.H."/>
            <person name="Hubbard S.S."/>
            <person name="Banfield J.F."/>
        </authorList>
    </citation>
    <scope>NUCLEOTIDE SEQUENCE [LARGE SCALE GENOMIC DNA]</scope>
</reference>
<dbReference type="InterPro" id="IPR018391">
    <property type="entry name" value="PQQ_b-propeller_rpt"/>
</dbReference>
<dbReference type="PANTHER" id="PTHR34512">
    <property type="entry name" value="CELL SURFACE PROTEIN"/>
    <property type="match status" value="1"/>
</dbReference>
<evidence type="ECO:0000256" key="1">
    <source>
        <dbReference type="ARBA" id="ARBA00022729"/>
    </source>
</evidence>
<dbReference type="NCBIfam" id="TIGR03300">
    <property type="entry name" value="assembly_YfgL"/>
    <property type="match status" value="1"/>
</dbReference>
<comment type="caution">
    <text evidence="6">The sequence shown here is derived from an EMBL/GenBank/DDBJ whole genome shotgun (WGS) entry which is preliminary data.</text>
</comment>
<evidence type="ECO:0000259" key="5">
    <source>
        <dbReference type="Pfam" id="PF13360"/>
    </source>
</evidence>
<dbReference type="SMART" id="SM00564">
    <property type="entry name" value="PQQ"/>
    <property type="match status" value="7"/>
</dbReference>
<evidence type="ECO:0000256" key="4">
    <source>
        <dbReference type="HAMAP-Rule" id="MF_00923"/>
    </source>
</evidence>
<comment type="subunit">
    <text evidence="4">Part of the Bam complex.</text>
</comment>
<dbReference type="HAMAP" id="MF_00923">
    <property type="entry name" value="OM_assembly_BamB"/>
    <property type="match status" value="1"/>
</dbReference>
<dbReference type="Gene3D" id="2.130.10.10">
    <property type="entry name" value="YVTN repeat-like/Quinoprotein amine dehydrogenase"/>
    <property type="match status" value="1"/>
</dbReference>
<dbReference type="Proteomes" id="UP000179334">
    <property type="component" value="Unassembled WGS sequence"/>
</dbReference>
<dbReference type="EMBL" id="MFSR01000068">
    <property type="protein sequence ID" value="OGI38566.1"/>
    <property type="molecule type" value="Genomic_DNA"/>
</dbReference>
<accession>A0A1F6T0S2</accession>
<name>A0A1F6T0S2_9PROT</name>
<dbReference type="PANTHER" id="PTHR34512:SF30">
    <property type="entry name" value="OUTER MEMBRANE PROTEIN ASSEMBLY FACTOR BAMB"/>
    <property type="match status" value="1"/>
</dbReference>
<evidence type="ECO:0000313" key="7">
    <source>
        <dbReference type="Proteomes" id="UP000179334"/>
    </source>
</evidence>
<gene>
    <name evidence="4" type="primary">bamB</name>
    <name evidence="6" type="ORF">A2V91_00105</name>
</gene>
<dbReference type="Pfam" id="PF13360">
    <property type="entry name" value="PQQ_2"/>
    <property type="match status" value="1"/>
</dbReference>
<keyword evidence="3 4" id="KW-0998">Cell outer membrane</keyword>
<dbReference type="InterPro" id="IPR002372">
    <property type="entry name" value="PQQ_rpt_dom"/>
</dbReference>
<keyword evidence="4" id="KW-0449">Lipoprotein</keyword>
<dbReference type="SUPFAM" id="SSF50998">
    <property type="entry name" value="Quinoprotein alcohol dehydrogenase-like"/>
    <property type="match status" value="1"/>
</dbReference>
<dbReference type="GO" id="GO:0043165">
    <property type="term" value="P:Gram-negative-bacterium-type cell outer membrane assembly"/>
    <property type="evidence" value="ECO:0007669"/>
    <property type="project" value="UniProtKB-UniRule"/>
</dbReference>